<dbReference type="AlphaFoldDB" id="A0A178M2N7"/>
<name>A0A178M2N7_MYCIR</name>
<dbReference type="InterPro" id="IPR050172">
    <property type="entry name" value="SsuD_RutA_monooxygenase"/>
</dbReference>
<dbReference type="PANTHER" id="PTHR42847:SF8">
    <property type="entry name" value="CONSERVED PROTEIN"/>
    <property type="match status" value="1"/>
</dbReference>
<dbReference type="RefSeq" id="WP_064279496.1">
    <property type="nucleotide sequence ID" value="NZ_LWCS01000001.1"/>
</dbReference>
<evidence type="ECO:0000256" key="1">
    <source>
        <dbReference type="ARBA" id="ARBA00022630"/>
    </source>
</evidence>
<sequence>MRFGLFIPQGWRLDLVGIEPRDHWRVMSDLATHVDGGDVWDSLWVYDHFHTVPVPTDEATHEAWSLMAAFAATTSRVKLGQMCTAMSYRNPAYLAKVAATTDVISGGRVQMGIGGGWYEHEWRAYGYGFPSAGVRLARLDEGVQIMRDAWRDGVVTFDGKHYQTDGAIVAPRPLQQGGIPLWIAGGGEKVTLRIAAKYAQYTNFTPEPEGFEHKSQVLADHCRDVGTEFGAIVRSVNINAVVAATENEVKDRLAAVRSRISGLTGEAAADAMLNSMSTPQAGSGTPEQLVEALQKLQGLGCEYVICYFPEAAYDRSGIEMFEREVIPSLA</sequence>
<feature type="domain" description="Luciferase-like" evidence="5">
    <location>
        <begin position="1"/>
        <end position="301"/>
    </location>
</feature>
<evidence type="ECO:0000256" key="2">
    <source>
        <dbReference type="ARBA" id="ARBA00022643"/>
    </source>
</evidence>
<dbReference type="InterPro" id="IPR036661">
    <property type="entry name" value="Luciferase-like_sf"/>
</dbReference>
<dbReference type="InterPro" id="IPR019952">
    <property type="entry name" value="F420_OxRdatse_Rv1855c_pred"/>
</dbReference>
<evidence type="ECO:0000313" key="7">
    <source>
        <dbReference type="Proteomes" id="UP000078396"/>
    </source>
</evidence>
<dbReference type="GO" id="GO:0046306">
    <property type="term" value="P:alkanesulfonate catabolic process"/>
    <property type="evidence" value="ECO:0007669"/>
    <property type="project" value="TreeGrafter"/>
</dbReference>
<keyword evidence="3" id="KW-0560">Oxidoreductase</keyword>
<organism evidence="6 7">
    <name type="scientific">Mycolicibacterium iranicum</name>
    <name type="common">Mycobacterium iranicum</name>
    <dbReference type="NCBI Taxonomy" id="912594"/>
    <lineage>
        <taxon>Bacteria</taxon>
        <taxon>Bacillati</taxon>
        <taxon>Actinomycetota</taxon>
        <taxon>Actinomycetes</taxon>
        <taxon>Mycobacteriales</taxon>
        <taxon>Mycobacteriaceae</taxon>
        <taxon>Mycolicibacterium</taxon>
    </lineage>
</organism>
<reference evidence="6 7" key="1">
    <citation type="submission" date="2016-04" db="EMBL/GenBank/DDBJ databases">
        <title>Draft Genome Sequences of Staphylococcus capitis Strain H36, S. capitis Strain H65, S. cohnii Strain H62, S. hominis Strain H69, Mycobacterium iranicum Strain H39, Plantibacter sp. Strain H53, Pseudomonas oryzihabitans Strain H72, and Microbacterium sp. Strain H83, isolated from residential settings.</title>
        <authorList>
            <person name="Lymperopoulou D."/>
            <person name="Adams R.I."/>
            <person name="Lindow S."/>
            <person name="Coil D.A."/>
            <person name="Jospin G."/>
            <person name="Eisen J.A."/>
        </authorList>
    </citation>
    <scope>NUCLEOTIDE SEQUENCE [LARGE SCALE GENOMIC DNA]</scope>
    <source>
        <strain evidence="6 7">H39</strain>
    </source>
</reference>
<dbReference type="GO" id="GO:0008726">
    <property type="term" value="F:alkanesulfonate monooxygenase activity"/>
    <property type="evidence" value="ECO:0007669"/>
    <property type="project" value="TreeGrafter"/>
</dbReference>
<proteinExistence type="predicted"/>
<evidence type="ECO:0000256" key="4">
    <source>
        <dbReference type="ARBA" id="ARBA00023033"/>
    </source>
</evidence>
<dbReference type="PANTHER" id="PTHR42847">
    <property type="entry name" value="ALKANESULFONATE MONOOXYGENASE"/>
    <property type="match status" value="1"/>
</dbReference>
<dbReference type="Gene3D" id="3.20.20.30">
    <property type="entry name" value="Luciferase-like domain"/>
    <property type="match status" value="1"/>
</dbReference>
<dbReference type="EMBL" id="LWCS01000001">
    <property type="protein sequence ID" value="OAN42152.1"/>
    <property type="molecule type" value="Genomic_DNA"/>
</dbReference>
<gene>
    <name evidence="6" type="ORF">A4X20_00015</name>
</gene>
<comment type="caution">
    <text evidence="6">The sequence shown here is derived from an EMBL/GenBank/DDBJ whole genome shotgun (WGS) entry which is preliminary data.</text>
</comment>
<keyword evidence="1" id="KW-0285">Flavoprotein</keyword>
<evidence type="ECO:0000259" key="5">
    <source>
        <dbReference type="Pfam" id="PF00296"/>
    </source>
</evidence>
<accession>A0A178M2N7</accession>
<dbReference type="SUPFAM" id="SSF51679">
    <property type="entry name" value="Bacterial luciferase-like"/>
    <property type="match status" value="1"/>
</dbReference>
<protein>
    <submittedName>
        <fullName evidence="6">LLM class F420-dependent oxidoreductase</fullName>
    </submittedName>
</protein>
<keyword evidence="4" id="KW-0503">Monooxygenase</keyword>
<keyword evidence="2" id="KW-0288">FMN</keyword>
<dbReference type="Proteomes" id="UP000078396">
    <property type="component" value="Unassembled WGS sequence"/>
</dbReference>
<evidence type="ECO:0000313" key="6">
    <source>
        <dbReference type="EMBL" id="OAN42152.1"/>
    </source>
</evidence>
<dbReference type="STRING" id="912594.AWC12_30140"/>
<dbReference type="OrthoDB" id="4029802at2"/>
<dbReference type="Pfam" id="PF00296">
    <property type="entry name" value="Bac_luciferase"/>
    <property type="match status" value="1"/>
</dbReference>
<evidence type="ECO:0000256" key="3">
    <source>
        <dbReference type="ARBA" id="ARBA00023002"/>
    </source>
</evidence>
<dbReference type="NCBIfam" id="TIGR03560">
    <property type="entry name" value="F420_Rv1855c"/>
    <property type="match status" value="1"/>
</dbReference>
<dbReference type="InterPro" id="IPR011251">
    <property type="entry name" value="Luciferase-like_dom"/>
</dbReference>
<dbReference type="eggNOG" id="COG2141">
    <property type="taxonomic scope" value="Bacteria"/>
</dbReference>